<keyword evidence="4" id="KW-0862">Zinc</keyword>
<evidence type="ECO:0000259" key="6">
    <source>
        <dbReference type="Pfam" id="PF18089"/>
    </source>
</evidence>
<comment type="caution">
    <text evidence="7">The sequence shown here is derived from an EMBL/GenBank/DDBJ whole genome shotgun (WGS) entry which is preliminary data.</text>
</comment>
<name>A0A9D1JQD4_9FIRM</name>
<evidence type="ECO:0000256" key="2">
    <source>
        <dbReference type="ARBA" id="ARBA00022723"/>
    </source>
</evidence>
<keyword evidence="2" id="KW-0479">Metal-binding</keyword>
<sequence length="266" mass="30329">MRTLTPEEQEKYYAKYYALDLKAPAWGLKDLIMRGPMPVENMILIENRDQVLTCDVSPERIGYGYAPDGSGYVSTYTYMPEVTKDMIDWWFAWHGLESARYVIWDKEDHYSVETTKADRLTDESIPMNERIWGVTHKVLEDTGCGPEEIVINFLDPSTVFSKEALESSDLATIVCGNGSTALMCHTIFNAPDAPGILLCSHFWIGYNVVDHKLVRVIPEEVKLPEQVLRGLALHSIKEYSNMGQFLPYLYAETVEHKKVSLIPHMV</sequence>
<comment type="similarity">
    <text evidence="5">Belongs to the DAPG/phloretin hydrolase family.</text>
</comment>
<dbReference type="Proteomes" id="UP000823927">
    <property type="component" value="Unassembled WGS sequence"/>
</dbReference>
<proteinExistence type="inferred from homology"/>
<evidence type="ECO:0000256" key="4">
    <source>
        <dbReference type="ARBA" id="ARBA00022833"/>
    </source>
</evidence>
<reference evidence="7" key="2">
    <citation type="journal article" date="2021" name="PeerJ">
        <title>Extensive microbial diversity within the chicken gut microbiome revealed by metagenomics and culture.</title>
        <authorList>
            <person name="Gilroy R."/>
            <person name="Ravi A."/>
            <person name="Getino M."/>
            <person name="Pursley I."/>
            <person name="Horton D.L."/>
            <person name="Alikhan N.F."/>
            <person name="Baker D."/>
            <person name="Gharbi K."/>
            <person name="Hall N."/>
            <person name="Watson M."/>
            <person name="Adriaenssens E.M."/>
            <person name="Foster-Nyarko E."/>
            <person name="Jarju S."/>
            <person name="Secka A."/>
            <person name="Antonio M."/>
            <person name="Oren A."/>
            <person name="Chaudhuri R.R."/>
            <person name="La Ragione R."/>
            <person name="Hildebrand F."/>
            <person name="Pallen M.J."/>
        </authorList>
    </citation>
    <scope>NUCLEOTIDE SEQUENCE</scope>
    <source>
        <strain evidence="7">CHK178-757</strain>
    </source>
</reference>
<gene>
    <name evidence="7" type="ORF">IAB46_05665</name>
</gene>
<comment type="cofactor">
    <cofactor evidence="1">
        <name>Zn(2+)</name>
        <dbReference type="ChEBI" id="CHEBI:29105"/>
    </cofactor>
</comment>
<protein>
    <recommendedName>
        <fullName evidence="6">DAPG hydrolase PhiG domain-containing protein</fullName>
    </recommendedName>
</protein>
<accession>A0A9D1JQD4</accession>
<dbReference type="Pfam" id="PF18089">
    <property type="entry name" value="DAPG_hydrolase"/>
    <property type="match status" value="1"/>
</dbReference>
<dbReference type="GO" id="GO:0046872">
    <property type="term" value="F:metal ion binding"/>
    <property type="evidence" value="ECO:0007669"/>
    <property type="project" value="UniProtKB-KW"/>
</dbReference>
<dbReference type="AlphaFoldDB" id="A0A9D1JQD4"/>
<keyword evidence="3" id="KW-0378">Hydrolase</keyword>
<evidence type="ECO:0000256" key="5">
    <source>
        <dbReference type="ARBA" id="ARBA00023459"/>
    </source>
</evidence>
<dbReference type="InterPro" id="IPR041526">
    <property type="entry name" value="DAPG_hydrolase"/>
</dbReference>
<evidence type="ECO:0000313" key="7">
    <source>
        <dbReference type="EMBL" id="HIS47037.1"/>
    </source>
</evidence>
<reference evidence="7" key="1">
    <citation type="submission" date="2020-10" db="EMBL/GenBank/DDBJ databases">
        <authorList>
            <person name="Gilroy R."/>
        </authorList>
    </citation>
    <scope>NUCLEOTIDE SEQUENCE</scope>
    <source>
        <strain evidence="7">CHK178-757</strain>
    </source>
</reference>
<dbReference type="EMBL" id="DVIT01000022">
    <property type="protein sequence ID" value="HIS47037.1"/>
    <property type="molecule type" value="Genomic_DNA"/>
</dbReference>
<evidence type="ECO:0000313" key="8">
    <source>
        <dbReference type="Proteomes" id="UP000823927"/>
    </source>
</evidence>
<feature type="domain" description="DAPG hydrolase PhiG" evidence="6">
    <location>
        <begin position="45"/>
        <end position="251"/>
    </location>
</feature>
<dbReference type="GO" id="GO:0016787">
    <property type="term" value="F:hydrolase activity"/>
    <property type="evidence" value="ECO:0007669"/>
    <property type="project" value="UniProtKB-KW"/>
</dbReference>
<evidence type="ECO:0000256" key="1">
    <source>
        <dbReference type="ARBA" id="ARBA00001947"/>
    </source>
</evidence>
<evidence type="ECO:0000256" key="3">
    <source>
        <dbReference type="ARBA" id="ARBA00022801"/>
    </source>
</evidence>
<organism evidence="7 8">
    <name type="scientific">Candidatus Scybalocola faecigallinarum</name>
    <dbReference type="NCBI Taxonomy" id="2840941"/>
    <lineage>
        <taxon>Bacteria</taxon>
        <taxon>Bacillati</taxon>
        <taxon>Bacillota</taxon>
        <taxon>Clostridia</taxon>
        <taxon>Lachnospirales</taxon>
        <taxon>Lachnospiraceae</taxon>
        <taxon>Lachnospiraceae incertae sedis</taxon>
        <taxon>Candidatus Scybalocola (ex Gilroy et al. 2021)</taxon>
    </lineage>
</organism>